<name>A0A382TT37_9ZZZZ</name>
<feature type="non-terminal residue" evidence="1">
    <location>
        <position position="299"/>
    </location>
</feature>
<reference evidence="1" key="1">
    <citation type="submission" date="2018-05" db="EMBL/GenBank/DDBJ databases">
        <authorList>
            <person name="Lanie J.A."/>
            <person name="Ng W.-L."/>
            <person name="Kazmierczak K.M."/>
            <person name="Andrzejewski T.M."/>
            <person name="Davidsen T.M."/>
            <person name="Wayne K.J."/>
            <person name="Tettelin H."/>
            <person name="Glass J.I."/>
            <person name="Rusch D."/>
            <person name="Podicherti R."/>
            <person name="Tsui H.-C.T."/>
            <person name="Winkler M.E."/>
        </authorList>
    </citation>
    <scope>NUCLEOTIDE SEQUENCE</scope>
</reference>
<dbReference type="EMBL" id="UINC01138755">
    <property type="protein sequence ID" value="SVD24892.1"/>
    <property type="molecule type" value="Genomic_DNA"/>
</dbReference>
<dbReference type="AlphaFoldDB" id="A0A382TT37"/>
<gene>
    <name evidence="1" type="ORF">METZ01_LOCUS377746</name>
</gene>
<organism evidence="1">
    <name type="scientific">marine metagenome</name>
    <dbReference type="NCBI Taxonomy" id="408172"/>
    <lineage>
        <taxon>unclassified sequences</taxon>
        <taxon>metagenomes</taxon>
        <taxon>ecological metagenomes</taxon>
    </lineage>
</organism>
<protein>
    <submittedName>
        <fullName evidence="1">Uncharacterized protein</fullName>
    </submittedName>
</protein>
<proteinExistence type="predicted"/>
<evidence type="ECO:0000313" key="1">
    <source>
        <dbReference type="EMBL" id="SVD24892.1"/>
    </source>
</evidence>
<sequence>QPNYLRDGVFIVVMLLAVLLFEIFSGNSGEVHTYNVPKEKPAPAASPAVAPAATSKPDPATLIQFAKPQDWTNVTDGSGLATLSFALPGNAGVSAIPLPARLAENPMIVNMWREQVGLGPVDEAAVKSLAKPIQIGGHTGRIFDVAGTEPLVGQNTPPRIVTASLVLGQVGWFFKLSGSADSIGPQLGAFTNFLATLKFQPAASQVNFDRLMAEAQQAKPPPPAPDVASPTWAKPAGWAEKPRTAMRLGNFTAGDGQAEIMLMTFPGDVGGLLANVNRWRGQSGLPPVDAAGLASATER</sequence>
<accession>A0A382TT37</accession>
<feature type="non-terminal residue" evidence="1">
    <location>
        <position position="1"/>
    </location>
</feature>